<dbReference type="SMART" id="SM00164">
    <property type="entry name" value="TBC"/>
    <property type="match status" value="1"/>
</dbReference>
<dbReference type="PANTHER" id="PTHR47219:SF9">
    <property type="entry name" value="GTPASE ACTIVATING PROTEIN AND CENTROSOME-ASSOCIATED, ISOFORM B"/>
    <property type="match status" value="1"/>
</dbReference>
<feature type="compositionally biased region" description="Low complexity" evidence="1">
    <location>
        <begin position="80"/>
        <end position="97"/>
    </location>
</feature>
<feature type="region of interest" description="Disordered" evidence="1">
    <location>
        <begin position="449"/>
        <end position="472"/>
    </location>
</feature>
<dbReference type="InterPro" id="IPR035969">
    <property type="entry name" value="Rab-GAP_TBC_sf"/>
</dbReference>
<feature type="region of interest" description="Disordered" evidence="1">
    <location>
        <begin position="830"/>
        <end position="883"/>
    </location>
</feature>
<reference evidence="3 4" key="1">
    <citation type="submission" date="2024-01" db="EMBL/GenBank/DDBJ databases">
        <authorList>
            <person name="Allen C."/>
            <person name="Tagirdzhanova G."/>
        </authorList>
    </citation>
    <scope>NUCLEOTIDE SEQUENCE [LARGE SCALE GENOMIC DNA]</scope>
    <source>
        <strain evidence="3 4">CBS 573.63</strain>
    </source>
</reference>
<dbReference type="PANTHER" id="PTHR47219">
    <property type="entry name" value="RAB GTPASE-ACTIVATING PROTEIN 1-LIKE"/>
    <property type="match status" value="1"/>
</dbReference>
<feature type="region of interest" description="Disordered" evidence="1">
    <location>
        <begin position="1186"/>
        <end position="1211"/>
    </location>
</feature>
<dbReference type="EMBL" id="CAWUOM010000155">
    <property type="protein sequence ID" value="CAK7274102.1"/>
    <property type="molecule type" value="Genomic_DNA"/>
</dbReference>
<organism evidence="3 4">
    <name type="scientific">Sporothrix epigloea</name>
    <dbReference type="NCBI Taxonomy" id="1892477"/>
    <lineage>
        <taxon>Eukaryota</taxon>
        <taxon>Fungi</taxon>
        <taxon>Dikarya</taxon>
        <taxon>Ascomycota</taxon>
        <taxon>Pezizomycotina</taxon>
        <taxon>Sordariomycetes</taxon>
        <taxon>Sordariomycetidae</taxon>
        <taxon>Ophiostomatales</taxon>
        <taxon>Ophiostomataceae</taxon>
        <taxon>Sporothrix</taxon>
    </lineage>
</organism>
<feature type="compositionally biased region" description="Low complexity" evidence="1">
    <location>
        <begin position="413"/>
        <end position="426"/>
    </location>
</feature>
<feature type="region of interest" description="Disordered" evidence="1">
    <location>
        <begin position="653"/>
        <end position="677"/>
    </location>
</feature>
<feature type="region of interest" description="Disordered" evidence="1">
    <location>
        <begin position="1"/>
        <end position="100"/>
    </location>
</feature>
<feature type="region of interest" description="Disordered" evidence="1">
    <location>
        <begin position="398"/>
        <end position="427"/>
    </location>
</feature>
<dbReference type="Gene3D" id="1.10.8.270">
    <property type="entry name" value="putative rabgap domain of human tbc1 domain family member 14 like domains"/>
    <property type="match status" value="1"/>
</dbReference>
<dbReference type="InterPro" id="IPR050302">
    <property type="entry name" value="Rab_GAP_TBC_domain"/>
</dbReference>
<protein>
    <recommendedName>
        <fullName evidence="2">Rab-GAP TBC domain-containing protein</fullName>
    </recommendedName>
</protein>
<feature type="compositionally biased region" description="Basic and acidic residues" evidence="1">
    <location>
        <begin position="653"/>
        <end position="675"/>
    </location>
</feature>
<dbReference type="SUPFAM" id="SSF47923">
    <property type="entry name" value="Ypt/Rab-GAP domain of gyp1p"/>
    <property type="match status" value="2"/>
</dbReference>
<dbReference type="PROSITE" id="PS50086">
    <property type="entry name" value="TBC_RABGAP"/>
    <property type="match status" value="1"/>
</dbReference>
<dbReference type="Gene3D" id="1.10.472.80">
    <property type="entry name" value="Ypt/Rab-GAP domain of gyp1p, domain 3"/>
    <property type="match status" value="1"/>
</dbReference>
<dbReference type="Pfam" id="PF00566">
    <property type="entry name" value="RabGAP-TBC"/>
    <property type="match status" value="1"/>
</dbReference>
<sequence length="1520" mass="163463">MALQRFNSAKSSSTSSNSSRSSSSRITPRMPSSNTPSLKKTVSSSSSVSPVLPSSKPAHLVSLRYEETVQAEPPIMITKRSNGSRNSRSSSSSSSTSACNPIYLARPRSMQSMRSLATLDSTRPPTAAAMHTPSTILPVQPLSPSSVSSLPALSPSISPSSILSSSSVTSGSPSLATAPLSLPRYPLVILRPPGLMTPPTEQHPALRTPAFHPIVEENDEVTPTVAIGLSGVLETTKAPPNAETREGVAMNIHRELQALCKRDSMLTSSAASTVSLWPEDARENKACESRITPEPQGQQEVQAQVDLKRDEHFEEDGNYPSCLSHSVSRHSKDLVFMAMPAPVRAAPLPPKADKPPVHTKAAVETNKEASEASCVTAVAPVTMMVDVPLEKMSQEQAATQFLSEKQPSPPPSSSSSSLSSSSSSASCEKIGRLRRTSFSFRASMFQRSSKKARNTVLSQPPSPSPSSSSSPSVAFYRDSLVPVVVPDNANVNRCTNSAMHGYGNEESVGYTSTYTHKGYTAANVDHNLPYSAGQVPLHSTETLQFTGHSSGSALGIHGAQPAANDFQAPPAAFSKPNPAWPPILASSPVPSPAPSFKHASTLFQQLTPSSASIPTSLTTASHSPLPTSLPSSPVPAAALPHFIFRVLSKSDSARQKKEAKKDAPKTATQDHDHDYYSLPTDGGATPSLLLETAIPTECLIDDDFLQSLTFSKRGSLMFDGKRAVVGTSLSAASLTSSFSSSPYTPLPPPSSSLQMEPPLLAPAVERESLQVRSLYATGTYDSLPTPVISVLPGTPDVIAEENEAEEETMRQQRQQATAVVYGLPPNIPLMSTSFQSSAPEAPSEVPLPEESKEPPQSEEVPQPAPPEPVPDTASLSPAPTGHLRVKVTPTDAATRTSFASATSTTTFSTGIALTEGTSSTLSLVPSITPQPSQRTSPFPNNTRNKYELAGGLEDWENVDVADVDRFGFIHVRRQRPVATASPVDLNGEHDTDDMTVFASSNSNNVSSLGSIGRHFSSRHRSPVARQRKHTLILNANSGGITQSIHTSRSTTTTATAAAAARSSIRAAANQLPHNKDRRWIDEAGEMLTLEPGLADIAEDEDAERLADVLKRKEWERAEKWRRMAKTKPSNGVGIGTGLDFEFDLHHPKLVERTWKGIPDRWRAAAWYSFLASSAQKRRTQRLPLITSASGGQSATDTTATPQLLPPPHLQELDGDETETQIIAAFHRLQDTASPDDVQIDLDVPRTVNGHVMFRKRYRGGQRLLFRVLHAASLYFHVTGYVQGMASLAATLLCYYDEERCFVMLVRLFQLRGLERLYEPGFGGLMEALGEFEQQWLARNNRRVAQKLASLNIDATTYATRWYLTLFNLSVPFPAQLRIWDVFMLLGDADSGGLGGLGSRLGSLGSTSQLSTVLSTRPSTTATAATARGPGSQFEPGLSATAIITANAPVPTASKANLAILHATSTALIDGLQEVLLDADFENAMKAVTSWVPIKDDELLMKVVHAEWKRHQKRKLRKAVR</sequence>
<evidence type="ECO:0000313" key="3">
    <source>
        <dbReference type="EMBL" id="CAK7274102.1"/>
    </source>
</evidence>
<feature type="domain" description="Rab-GAP TBC" evidence="2">
    <location>
        <begin position="1156"/>
        <end position="1386"/>
    </location>
</feature>
<proteinExistence type="predicted"/>
<dbReference type="Proteomes" id="UP001642501">
    <property type="component" value="Unassembled WGS sequence"/>
</dbReference>
<evidence type="ECO:0000313" key="4">
    <source>
        <dbReference type="Proteomes" id="UP001642501"/>
    </source>
</evidence>
<dbReference type="InterPro" id="IPR000195">
    <property type="entry name" value="Rab-GAP-TBC_dom"/>
</dbReference>
<name>A0ABP0E0Z7_9PEZI</name>
<feature type="region of interest" description="Disordered" evidence="1">
    <location>
        <begin position="922"/>
        <end position="941"/>
    </location>
</feature>
<accession>A0ABP0E0Z7</accession>
<keyword evidence="4" id="KW-1185">Reference proteome</keyword>
<evidence type="ECO:0000256" key="1">
    <source>
        <dbReference type="SAM" id="MobiDB-lite"/>
    </source>
</evidence>
<gene>
    <name evidence="3" type="ORF">SEPCBS57363_005989</name>
</gene>
<feature type="compositionally biased region" description="Low complexity" evidence="1">
    <location>
        <begin position="11"/>
        <end position="57"/>
    </location>
</feature>
<comment type="caution">
    <text evidence="3">The sequence shown here is derived from an EMBL/GenBank/DDBJ whole genome shotgun (WGS) entry which is preliminary data.</text>
</comment>
<evidence type="ECO:0000259" key="2">
    <source>
        <dbReference type="PROSITE" id="PS50086"/>
    </source>
</evidence>
<feature type="region of interest" description="Disordered" evidence="1">
    <location>
        <begin position="347"/>
        <end position="372"/>
    </location>
</feature>
<feature type="compositionally biased region" description="Polar residues" evidence="1">
    <location>
        <begin position="1"/>
        <end position="10"/>
    </location>
</feature>